<feature type="domain" description="DUF7711" evidence="1">
    <location>
        <begin position="1"/>
        <end position="44"/>
    </location>
</feature>
<gene>
    <name evidence="2" type="ORF">ACFPIJ_22965</name>
</gene>
<dbReference type="RefSeq" id="WP_380117237.1">
    <property type="nucleotide sequence ID" value="NZ_JBHSIU010000028.1"/>
</dbReference>
<keyword evidence="3" id="KW-1185">Reference proteome</keyword>
<comment type="caution">
    <text evidence="2">The sequence shown here is derived from an EMBL/GenBank/DDBJ whole genome shotgun (WGS) entry which is preliminary data.</text>
</comment>
<accession>A0ABV9VW98</accession>
<sequence length="45" mass="5458">MSLAHLRRVEAGYWERDWRFAHRDNGVYPENHLWEAVSGYLDLLK</sequence>
<reference evidence="3" key="1">
    <citation type="journal article" date="2019" name="Int. J. Syst. Evol. Microbiol.">
        <title>The Global Catalogue of Microorganisms (GCM) 10K type strain sequencing project: providing services to taxonomists for standard genome sequencing and annotation.</title>
        <authorList>
            <consortium name="The Broad Institute Genomics Platform"/>
            <consortium name="The Broad Institute Genome Sequencing Center for Infectious Disease"/>
            <person name="Wu L."/>
            <person name="Ma J."/>
        </authorList>
    </citation>
    <scope>NUCLEOTIDE SEQUENCE [LARGE SCALE GENOMIC DNA]</scope>
    <source>
        <strain evidence="3">CGMCC 4.7152</strain>
    </source>
</reference>
<evidence type="ECO:0000313" key="2">
    <source>
        <dbReference type="EMBL" id="MFC5000687.1"/>
    </source>
</evidence>
<dbReference type="Proteomes" id="UP001595912">
    <property type="component" value="Unassembled WGS sequence"/>
</dbReference>
<dbReference type="Pfam" id="PF24821">
    <property type="entry name" value="DUF7711"/>
    <property type="match status" value="1"/>
</dbReference>
<evidence type="ECO:0000259" key="1">
    <source>
        <dbReference type="Pfam" id="PF24821"/>
    </source>
</evidence>
<organism evidence="2 3">
    <name type="scientific">Dactylosporangium cerinum</name>
    <dbReference type="NCBI Taxonomy" id="1434730"/>
    <lineage>
        <taxon>Bacteria</taxon>
        <taxon>Bacillati</taxon>
        <taxon>Actinomycetota</taxon>
        <taxon>Actinomycetes</taxon>
        <taxon>Micromonosporales</taxon>
        <taxon>Micromonosporaceae</taxon>
        <taxon>Dactylosporangium</taxon>
    </lineage>
</organism>
<protein>
    <recommendedName>
        <fullName evidence="1">DUF7711 domain-containing protein</fullName>
    </recommendedName>
</protein>
<dbReference type="EMBL" id="JBHSIU010000028">
    <property type="protein sequence ID" value="MFC5000687.1"/>
    <property type="molecule type" value="Genomic_DNA"/>
</dbReference>
<dbReference type="InterPro" id="IPR056128">
    <property type="entry name" value="DUF7711"/>
</dbReference>
<name>A0ABV9VW98_9ACTN</name>
<proteinExistence type="predicted"/>
<evidence type="ECO:0000313" key="3">
    <source>
        <dbReference type="Proteomes" id="UP001595912"/>
    </source>
</evidence>